<dbReference type="OrthoDB" id="10343371at2759"/>
<evidence type="ECO:0000313" key="3">
    <source>
        <dbReference type="Proteomes" id="UP000230233"/>
    </source>
</evidence>
<sequence length="290" mass="32924">MNFFFILLIATTVVIDMANLVGSIAFSMVVKKYREFFFAPQYYRIAFMKVSFFGILSSVFSVKMMIFLQYSDSFLRDFTRGDYKVSLLNWAFRGSFGILNAMITLEIFIIIALAWSQKSQACRKPKSFDRNILGTLVALSLFTAIPFIVTPLEIKITEDGFVVPVMNSKWCLLSGCSPLFAALISIIPLVLAEEHNHFSDLFLIVSSIWIVAFNMLFTVLSTYFADSDLAKVVWIALPITTSVFFSSVLLGRLITFPKVRRNVANIVFCRGTAKVSPIAERRRQIFYITD</sequence>
<feature type="transmembrane region" description="Helical" evidence="1">
    <location>
        <begin position="6"/>
        <end position="30"/>
    </location>
</feature>
<keyword evidence="3" id="KW-1185">Reference proteome</keyword>
<feature type="transmembrane region" description="Helical" evidence="1">
    <location>
        <begin position="132"/>
        <end position="152"/>
    </location>
</feature>
<feature type="transmembrane region" description="Helical" evidence="1">
    <location>
        <begin position="90"/>
        <end position="111"/>
    </location>
</feature>
<evidence type="ECO:0000256" key="1">
    <source>
        <dbReference type="SAM" id="Phobius"/>
    </source>
</evidence>
<gene>
    <name evidence="2" type="primary">Cni-K02B9.3</name>
    <name evidence="2" type="synonym">Cnig_chr_X.g26254</name>
    <name evidence="2" type="ORF">B9Z55_026254</name>
</gene>
<keyword evidence="1" id="KW-1133">Transmembrane helix</keyword>
<evidence type="ECO:0000313" key="2">
    <source>
        <dbReference type="EMBL" id="PIC21413.1"/>
    </source>
</evidence>
<accession>A0A2G5T2I1</accession>
<comment type="caution">
    <text evidence="2">The sequence shown here is derived from an EMBL/GenBank/DDBJ whole genome shotgun (WGS) entry which is preliminary data.</text>
</comment>
<feature type="transmembrane region" description="Helical" evidence="1">
    <location>
        <begin position="172"/>
        <end position="192"/>
    </location>
</feature>
<feature type="transmembrane region" description="Helical" evidence="1">
    <location>
        <begin position="232"/>
        <end position="251"/>
    </location>
</feature>
<keyword evidence="1" id="KW-0812">Transmembrane</keyword>
<feature type="transmembrane region" description="Helical" evidence="1">
    <location>
        <begin position="50"/>
        <end position="70"/>
    </location>
</feature>
<proteinExistence type="predicted"/>
<dbReference type="EMBL" id="PDUG01000006">
    <property type="protein sequence ID" value="PIC21413.1"/>
    <property type="molecule type" value="Genomic_DNA"/>
</dbReference>
<reference evidence="3" key="1">
    <citation type="submission" date="2017-10" db="EMBL/GenBank/DDBJ databases">
        <title>Rapid genome shrinkage in a self-fertile nematode reveals novel sperm competition proteins.</title>
        <authorList>
            <person name="Yin D."/>
            <person name="Schwarz E.M."/>
            <person name="Thomas C.G."/>
            <person name="Felde R.L."/>
            <person name="Korf I.F."/>
            <person name="Cutter A.D."/>
            <person name="Schartner C.M."/>
            <person name="Ralston E.J."/>
            <person name="Meyer B.J."/>
            <person name="Haag E.S."/>
        </authorList>
    </citation>
    <scope>NUCLEOTIDE SEQUENCE [LARGE SCALE GENOMIC DNA]</scope>
    <source>
        <strain evidence="3">JU1422</strain>
    </source>
</reference>
<organism evidence="2 3">
    <name type="scientific">Caenorhabditis nigoni</name>
    <dbReference type="NCBI Taxonomy" id="1611254"/>
    <lineage>
        <taxon>Eukaryota</taxon>
        <taxon>Metazoa</taxon>
        <taxon>Ecdysozoa</taxon>
        <taxon>Nematoda</taxon>
        <taxon>Chromadorea</taxon>
        <taxon>Rhabditida</taxon>
        <taxon>Rhabditina</taxon>
        <taxon>Rhabditomorpha</taxon>
        <taxon>Rhabditoidea</taxon>
        <taxon>Rhabditidae</taxon>
        <taxon>Peloderinae</taxon>
        <taxon>Caenorhabditis</taxon>
    </lineage>
</organism>
<dbReference type="AlphaFoldDB" id="A0A2G5T2I1"/>
<feature type="transmembrane region" description="Helical" evidence="1">
    <location>
        <begin position="201"/>
        <end position="220"/>
    </location>
</feature>
<dbReference type="Proteomes" id="UP000230233">
    <property type="component" value="Chromosome X"/>
</dbReference>
<protein>
    <submittedName>
        <fullName evidence="2">Uncharacterized protein</fullName>
    </submittedName>
</protein>
<name>A0A2G5T2I1_9PELO</name>
<keyword evidence="1" id="KW-0472">Membrane</keyword>